<evidence type="ECO:0000259" key="2">
    <source>
        <dbReference type="Pfam" id="PF20454"/>
    </source>
</evidence>
<organism evidence="3 4">
    <name type="scientific">Desulfobaculum xiamenense</name>
    <dbReference type="NCBI Taxonomy" id="995050"/>
    <lineage>
        <taxon>Bacteria</taxon>
        <taxon>Pseudomonadati</taxon>
        <taxon>Thermodesulfobacteriota</taxon>
        <taxon>Desulfovibrionia</taxon>
        <taxon>Desulfovibrionales</taxon>
        <taxon>Desulfovibrionaceae</taxon>
        <taxon>Desulfobaculum</taxon>
    </lineage>
</organism>
<dbReference type="InterPro" id="IPR027417">
    <property type="entry name" value="P-loop_NTPase"/>
</dbReference>
<dbReference type="Pfam" id="PF20454">
    <property type="entry name" value="GpA_nuclease"/>
    <property type="match status" value="1"/>
</dbReference>
<dbReference type="Pfam" id="PF05876">
    <property type="entry name" value="GpA_ATPase"/>
    <property type="match status" value="1"/>
</dbReference>
<proteinExistence type="predicted"/>
<dbReference type="Proteomes" id="UP000580856">
    <property type="component" value="Unassembled WGS sequence"/>
</dbReference>
<dbReference type="EMBL" id="JAATJA010000001">
    <property type="protein sequence ID" value="NJB66454.1"/>
    <property type="molecule type" value="Genomic_DNA"/>
</dbReference>
<sequence length="658" mass="73653">MNSAALALVPAPFAATAAERAVFRRRPRFSTYQWARGTLRVAAGPYKGKLWRADVAPYARAIMDAFDAQHVRKLFIVAPSQTTKTTIAYACLLADLCREMGPAGIGMPDEKALKRKFGETIARYVQHVPALREQLHADPRRAIQNARIEFRGGDGIYGMWAGSEAQMSSVSMRVVVIDEEDAYQDPGSVQTMEERVTAYEHMETSKILRVSKPRGLSEASTIWRDACREAQVFYRYAARCPACGELEIMDDARIRVVASEREAMAALPREERAQEIRRRGLARYECSHCGFGWTDETRNLALRRGRWLPGHVRDDAWQPCDAPQRPSVVAFHLRSWETVLVSLSAVLHDWFLAQGDPRRLQNYDNNRRAVPCRVVTRETPASAVMAMVDETLPRGTCPAETWAVTCGVDVQMLGCWYVVRAWARDGRSWLVDWGFLPGGLSEAEEVLLPKLYPVQGREGVLAPIWRTAVDTGGGRDGNPHGWSKTEETYAWLQQAMPQWPVFGVKGARREMPVAVRATTWGNQPGQPQRFQLFAGRIVGYLLDTAAFKDRIHARLSPSATASAMHLHAEAERGELAEYVKQVTAERKRVDKGREVWEAGGRANHLLDCEVYAAAAADPMWTPAMRLLPEAALVLPPDAVRHAKRQSRLAGLRRSPFGN</sequence>
<comment type="caution">
    <text evidence="3">The sequence shown here is derived from an EMBL/GenBank/DDBJ whole genome shotgun (WGS) entry which is preliminary data.</text>
</comment>
<dbReference type="Gene3D" id="3.40.50.300">
    <property type="entry name" value="P-loop containing nucleotide triphosphate hydrolases"/>
    <property type="match status" value="1"/>
</dbReference>
<dbReference type="GO" id="GO:0016887">
    <property type="term" value="F:ATP hydrolysis activity"/>
    <property type="evidence" value="ECO:0007669"/>
    <property type="project" value="InterPro"/>
</dbReference>
<feature type="domain" description="Terminase large subunit GpA endonuclease" evidence="2">
    <location>
        <begin position="329"/>
        <end position="617"/>
    </location>
</feature>
<dbReference type="GO" id="GO:0004519">
    <property type="term" value="F:endonuclease activity"/>
    <property type="evidence" value="ECO:0007669"/>
    <property type="project" value="InterPro"/>
</dbReference>
<evidence type="ECO:0000259" key="1">
    <source>
        <dbReference type="Pfam" id="PF05876"/>
    </source>
</evidence>
<evidence type="ECO:0000313" key="3">
    <source>
        <dbReference type="EMBL" id="NJB66454.1"/>
    </source>
</evidence>
<name>A0A846QMH4_9BACT</name>
<accession>A0A846QMH4</accession>
<dbReference type="AlphaFoldDB" id="A0A846QMH4"/>
<gene>
    <name evidence="3" type="ORF">GGQ74_000094</name>
</gene>
<reference evidence="3 4" key="1">
    <citation type="submission" date="2020-03" db="EMBL/GenBank/DDBJ databases">
        <title>Genomic Encyclopedia of Type Strains, Phase IV (KMG-IV): sequencing the most valuable type-strain genomes for metagenomic binning, comparative biology and taxonomic classification.</title>
        <authorList>
            <person name="Goeker M."/>
        </authorList>
    </citation>
    <scope>NUCLEOTIDE SEQUENCE [LARGE SCALE GENOMIC DNA]</scope>
    <source>
        <strain evidence="3 4">DSM 24233</strain>
    </source>
</reference>
<protein>
    <submittedName>
        <fullName evidence="3">Phage terminase large subunit GpA-like protein</fullName>
    </submittedName>
</protein>
<keyword evidence="4" id="KW-1185">Reference proteome</keyword>
<feature type="domain" description="Phage terminase large subunit GpA ATPase" evidence="1">
    <location>
        <begin position="51"/>
        <end position="307"/>
    </location>
</feature>
<dbReference type="InterPro" id="IPR046453">
    <property type="entry name" value="GpA_ATPase"/>
</dbReference>
<evidence type="ECO:0000313" key="4">
    <source>
        <dbReference type="Proteomes" id="UP000580856"/>
    </source>
</evidence>
<dbReference type="RefSeq" id="WP_167939591.1">
    <property type="nucleotide sequence ID" value="NZ_JAATJA010000001.1"/>
</dbReference>
<dbReference type="InterPro" id="IPR046454">
    <property type="entry name" value="GpA_endonuclease"/>
</dbReference>